<evidence type="ECO:0000313" key="3">
    <source>
        <dbReference type="WBParaSite" id="SVE_0048600.1"/>
    </source>
</evidence>
<evidence type="ECO:0000256" key="1">
    <source>
        <dbReference type="SAM" id="MobiDB-lite"/>
    </source>
</evidence>
<name>A0A0K0EVD6_STRVS</name>
<protein>
    <submittedName>
        <fullName evidence="3">Pheromone-regulated membrane protein 10</fullName>
    </submittedName>
</protein>
<keyword evidence="2" id="KW-1185">Reference proteome</keyword>
<feature type="region of interest" description="Disordered" evidence="1">
    <location>
        <begin position="172"/>
        <end position="194"/>
    </location>
</feature>
<dbReference type="Proteomes" id="UP000035680">
    <property type="component" value="Unassembled WGS sequence"/>
</dbReference>
<sequence length="237" mass="26813">MVDNDDVDVYMSKIQINAGDSKSEQEVEEELPSIIPQEQLQNLFLEDSSIKAPFSDPSTSSIPHSPKRQNIFKEIYLANKRRFSLPGKHLSTRKFRDTIEHLPNTASGISKGSLESKVKTGSFDNIPISTDNGTTTFLEHNYQPSLQSSHSKNFLRRYSLTYIMNGNFHRLDGNSDTGNNNSSKSFSSNGKSTRRVSVIEIETNSKKEKEKFHYAGLKLKDKQKLQSGYMKAHVSFK</sequence>
<organism evidence="2 3">
    <name type="scientific">Strongyloides venezuelensis</name>
    <name type="common">Threadworm</name>
    <dbReference type="NCBI Taxonomy" id="75913"/>
    <lineage>
        <taxon>Eukaryota</taxon>
        <taxon>Metazoa</taxon>
        <taxon>Ecdysozoa</taxon>
        <taxon>Nematoda</taxon>
        <taxon>Chromadorea</taxon>
        <taxon>Rhabditida</taxon>
        <taxon>Tylenchina</taxon>
        <taxon>Panagrolaimomorpha</taxon>
        <taxon>Strongyloidoidea</taxon>
        <taxon>Strongyloididae</taxon>
        <taxon>Strongyloides</taxon>
    </lineage>
</organism>
<dbReference type="AlphaFoldDB" id="A0A0K0EVD6"/>
<proteinExistence type="predicted"/>
<evidence type="ECO:0000313" key="2">
    <source>
        <dbReference type="Proteomes" id="UP000035680"/>
    </source>
</evidence>
<accession>A0A0K0EVD6</accession>
<reference evidence="2" key="1">
    <citation type="submission" date="2014-07" db="EMBL/GenBank/DDBJ databases">
        <authorList>
            <person name="Martin A.A"/>
            <person name="De Silva N."/>
        </authorList>
    </citation>
    <scope>NUCLEOTIDE SEQUENCE</scope>
</reference>
<feature type="compositionally biased region" description="Low complexity" evidence="1">
    <location>
        <begin position="174"/>
        <end position="191"/>
    </location>
</feature>
<dbReference type="WBParaSite" id="SVE_0048600.1">
    <property type="protein sequence ID" value="SVE_0048600.1"/>
    <property type="gene ID" value="SVE_0048600"/>
</dbReference>
<reference evidence="3" key="2">
    <citation type="submission" date="2015-08" db="UniProtKB">
        <authorList>
            <consortium name="WormBaseParasite"/>
        </authorList>
    </citation>
    <scope>IDENTIFICATION</scope>
</reference>